<evidence type="ECO:0000256" key="1">
    <source>
        <dbReference type="SAM" id="Phobius"/>
    </source>
</evidence>
<proteinExistence type="predicted"/>
<name>A0A085MZN4_9BILA</name>
<accession>A0A085MZN4</accession>
<reference evidence="2" key="1">
    <citation type="journal article" date="2014" name="Nat. Genet.">
        <title>Genome and transcriptome of the porcine whipworm Trichuris suis.</title>
        <authorList>
            <person name="Jex A.R."/>
            <person name="Nejsum P."/>
            <person name="Schwarz E.M."/>
            <person name="Hu L."/>
            <person name="Young N.D."/>
            <person name="Hall R.S."/>
            <person name="Korhonen P.K."/>
            <person name="Liao S."/>
            <person name="Thamsborg S."/>
            <person name="Xia J."/>
            <person name="Xu P."/>
            <person name="Wang S."/>
            <person name="Scheerlinck J.P."/>
            <person name="Hofmann A."/>
            <person name="Sternberg P.W."/>
            <person name="Wang J."/>
            <person name="Gasser R.B."/>
        </authorList>
    </citation>
    <scope>NUCLEOTIDE SEQUENCE [LARGE SCALE GENOMIC DNA]</scope>
    <source>
        <strain evidence="2">DCEP-RM93F</strain>
    </source>
</reference>
<keyword evidence="1" id="KW-0812">Transmembrane</keyword>
<protein>
    <submittedName>
        <fullName evidence="2">Uncharacterized protein</fullName>
    </submittedName>
</protein>
<organism evidence="2">
    <name type="scientific">Trichuris suis</name>
    <name type="common">pig whipworm</name>
    <dbReference type="NCBI Taxonomy" id="68888"/>
    <lineage>
        <taxon>Eukaryota</taxon>
        <taxon>Metazoa</taxon>
        <taxon>Ecdysozoa</taxon>
        <taxon>Nematoda</taxon>
        <taxon>Enoplea</taxon>
        <taxon>Dorylaimia</taxon>
        <taxon>Trichinellida</taxon>
        <taxon>Trichuridae</taxon>
        <taxon>Trichuris</taxon>
    </lineage>
</organism>
<evidence type="ECO:0000313" key="2">
    <source>
        <dbReference type="EMBL" id="KFD62680.1"/>
    </source>
</evidence>
<sequence length="76" mass="8410">MDALCTRECIDESSLQRGRLQEQLSDSVKLQDANWCLLYFIVPLSLSFFGILIRSGFDPFGIATNSNDYGSDSIGA</sequence>
<feature type="transmembrane region" description="Helical" evidence="1">
    <location>
        <begin position="37"/>
        <end position="57"/>
    </location>
</feature>
<gene>
    <name evidence="2" type="ORF">M514_03790</name>
</gene>
<dbReference type="Proteomes" id="UP000030758">
    <property type="component" value="Unassembled WGS sequence"/>
</dbReference>
<dbReference type="EMBL" id="KL367590">
    <property type="protein sequence ID" value="KFD62680.1"/>
    <property type="molecule type" value="Genomic_DNA"/>
</dbReference>
<keyword evidence="1" id="KW-1133">Transmembrane helix</keyword>
<keyword evidence="1" id="KW-0472">Membrane</keyword>
<dbReference type="AlphaFoldDB" id="A0A085MZN4"/>